<keyword evidence="1" id="KW-0812">Transmembrane</keyword>
<evidence type="ECO:0000313" key="2">
    <source>
        <dbReference type="EMBL" id="WOJ96899.1"/>
    </source>
</evidence>
<organism evidence="2 3">
    <name type="scientific">Congregibacter brevis</name>
    <dbReference type="NCBI Taxonomy" id="3081201"/>
    <lineage>
        <taxon>Bacteria</taxon>
        <taxon>Pseudomonadati</taxon>
        <taxon>Pseudomonadota</taxon>
        <taxon>Gammaproteobacteria</taxon>
        <taxon>Cellvibrionales</taxon>
        <taxon>Halieaceae</taxon>
        <taxon>Congregibacter</taxon>
    </lineage>
</organism>
<dbReference type="EMBL" id="CP136865">
    <property type="protein sequence ID" value="WOJ96899.1"/>
    <property type="molecule type" value="Genomic_DNA"/>
</dbReference>
<evidence type="ECO:0000256" key="1">
    <source>
        <dbReference type="SAM" id="Phobius"/>
    </source>
</evidence>
<reference evidence="2 3" key="1">
    <citation type="submission" date="2023-10" db="EMBL/GenBank/DDBJ databases">
        <title>Two novel species belonging to the OM43/NOR5 clade.</title>
        <authorList>
            <person name="Park M."/>
        </authorList>
    </citation>
    <scope>NUCLEOTIDE SEQUENCE [LARGE SCALE GENOMIC DNA]</scope>
    <source>
        <strain evidence="2 3">IMCC45268</strain>
    </source>
</reference>
<gene>
    <name evidence="2" type="ORF">R0137_16900</name>
</gene>
<protein>
    <submittedName>
        <fullName evidence="2">DUF2333 family protein</fullName>
    </submittedName>
</protein>
<dbReference type="PIRSF" id="PIRSF029693">
    <property type="entry name" value="UCP029693"/>
    <property type="match status" value="1"/>
</dbReference>
<keyword evidence="1" id="KW-0472">Membrane</keyword>
<accession>A0ABZ0IDM5</accession>
<keyword evidence="1" id="KW-1133">Transmembrane helix</keyword>
<feature type="transmembrane region" description="Helical" evidence="1">
    <location>
        <begin position="33"/>
        <end position="57"/>
    </location>
</feature>
<dbReference type="RefSeq" id="WP_407327587.1">
    <property type="nucleotide sequence ID" value="NZ_CP136865.1"/>
</dbReference>
<dbReference type="Proteomes" id="UP001626549">
    <property type="component" value="Chromosome"/>
</dbReference>
<keyword evidence="3" id="KW-1185">Reference proteome</keyword>
<evidence type="ECO:0000313" key="3">
    <source>
        <dbReference type="Proteomes" id="UP001626549"/>
    </source>
</evidence>
<name>A0ABZ0IDM5_9GAMM</name>
<dbReference type="InterPro" id="IPR016936">
    <property type="entry name" value="UCP029693"/>
</dbReference>
<sequence length="362" mass="40016">MTEDTPASSDTPKPSMGRRLRNFADDYLPQGRWLSILTAGFVVYAVVVLVLGMYWSITPSAFDVVERARGYSSSANAAQSAAPPVTGAVTTSALLGVVDTMLSKPGGYLRNDRFPPGVYLDNIPNWEYGVLIQSRDLVRAMREFFSRSQSQSKEDADLSLAEPLLNFQSDSWLLPASESEYRKAMRSTESYLQRLMDPNAQDAQFYARADNLREWLAMVNTRLGSLSQRLSASVSERRVNTDLAGDGNASQSTAAPNELEVRTPWNEIDDVFYESRGAAWALIHFLRAVEVDFADILEDKNAQVSLRQIVRELEGTQGVVWSPMILNGSGFGPLANHSLVMASYISRANAAIIDLRDLLSRG</sequence>
<proteinExistence type="predicted"/>
<dbReference type="Pfam" id="PF10095">
    <property type="entry name" value="DUF2333"/>
    <property type="match status" value="1"/>
</dbReference>